<accession>A0ACC0DSI6</accession>
<reference evidence="2" key="1">
    <citation type="journal article" date="2018" name="BMC Genomics">
        <title>Genomic insights into host adaptation between the wheat stripe rust pathogen (Puccinia striiformis f. sp. tritici) and the barley stripe rust pathogen (Puccinia striiformis f. sp. hordei).</title>
        <authorList>
            <person name="Xia C."/>
            <person name="Wang M."/>
            <person name="Yin C."/>
            <person name="Cornejo O.E."/>
            <person name="Hulbert S.H."/>
            <person name="Chen X."/>
        </authorList>
    </citation>
    <scope>NUCLEOTIDE SEQUENCE [LARGE SCALE GENOMIC DNA]</scope>
    <source>
        <strain evidence="2">93-210</strain>
    </source>
</reference>
<name>A0ACC0DSI6_9BASI</name>
<evidence type="ECO:0000313" key="2">
    <source>
        <dbReference type="Proteomes" id="UP001060170"/>
    </source>
</evidence>
<comment type="caution">
    <text evidence="1">The sequence shown here is derived from an EMBL/GenBank/DDBJ whole genome shotgun (WGS) entry which is preliminary data.</text>
</comment>
<dbReference type="Proteomes" id="UP001060170">
    <property type="component" value="Chromosome 17"/>
</dbReference>
<evidence type="ECO:0000313" key="1">
    <source>
        <dbReference type="EMBL" id="KAI7937191.1"/>
    </source>
</evidence>
<reference evidence="2" key="2">
    <citation type="journal article" date="2018" name="Mol. Plant Microbe Interact.">
        <title>Genome sequence resources for the wheat stripe rust pathogen (Puccinia striiformis f. sp. tritici) and the barley stripe rust pathogen (Puccinia striiformis f. sp. hordei).</title>
        <authorList>
            <person name="Xia C."/>
            <person name="Wang M."/>
            <person name="Yin C."/>
            <person name="Cornejo O.E."/>
            <person name="Hulbert S.H."/>
            <person name="Chen X."/>
        </authorList>
    </citation>
    <scope>NUCLEOTIDE SEQUENCE [LARGE SCALE GENOMIC DNA]</scope>
    <source>
        <strain evidence="2">93-210</strain>
    </source>
</reference>
<gene>
    <name evidence="1" type="ORF">MJO28_016090</name>
</gene>
<keyword evidence="2" id="KW-1185">Reference proteome</keyword>
<sequence length="172" mass="20026">MVDTNTLYNGIPRRTIPLEHLYLESTGFYQFSNAFDTRRSTSSGVSVYWKSDGQTKSHHLRQSPFLISVDPVQHSPFLPSFSVLRWLYSTAKTIHPELSGIQLEVHVVVFLMIIVERKDNKDIPSHRQYELLRLTIYHMSSKSRKNLCLSWSLGKTSVHHCRHRYTIPLLKT</sequence>
<dbReference type="EMBL" id="CM045881">
    <property type="protein sequence ID" value="KAI7937191.1"/>
    <property type="molecule type" value="Genomic_DNA"/>
</dbReference>
<reference evidence="1 2" key="3">
    <citation type="journal article" date="2022" name="Microbiol. Spectr.">
        <title>Folding features and dynamics of 3D genome architecture in plant fungal pathogens.</title>
        <authorList>
            <person name="Xia C."/>
        </authorList>
    </citation>
    <scope>NUCLEOTIDE SEQUENCE [LARGE SCALE GENOMIC DNA]</scope>
    <source>
        <strain evidence="1 2">93-210</strain>
    </source>
</reference>
<organism evidence="1 2">
    <name type="scientific">Puccinia striiformis f. sp. tritici</name>
    <dbReference type="NCBI Taxonomy" id="168172"/>
    <lineage>
        <taxon>Eukaryota</taxon>
        <taxon>Fungi</taxon>
        <taxon>Dikarya</taxon>
        <taxon>Basidiomycota</taxon>
        <taxon>Pucciniomycotina</taxon>
        <taxon>Pucciniomycetes</taxon>
        <taxon>Pucciniales</taxon>
        <taxon>Pucciniaceae</taxon>
        <taxon>Puccinia</taxon>
    </lineage>
</organism>
<protein>
    <submittedName>
        <fullName evidence="1">Uncharacterized protein</fullName>
    </submittedName>
</protein>
<proteinExistence type="predicted"/>